<dbReference type="RefSeq" id="WP_164212021.1">
    <property type="nucleotide sequence ID" value="NZ_JAAGSC010000043.1"/>
</dbReference>
<dbReference type="NCBIfam" id="TIGR00278">
    <property type="entry name" value="membrane protein insertion efficiency factor YidD"/>
    <property type="match status" value="1"/>
</dbReference>
<comment type="similarity">
    <text evidence="1">Belongs to the UPF0161 family.</text>
</comment>
<organism evidence="3 4">
    <name type="scientific">Wenzhouxiangella limi</name>
    <dbReference type="NCBI Taxonomy" id="2707351"/>
    <lineage>
        <taxon>Bacteria</taxon>
        <taxon>Pseudomonadati</taxon>
        <taxon>Pseudomonadota</taxon>
        <taxon>Gammaproteobacteria</taxon>
        <taxon>Chromatiales</taxon>
        <taxon>Wenzhouxiangellaceae</taxon>
        <taxon>Wenzhouxiangella</taxon>
    </lineage>
</organism>
<gene>
    <name evidence="3" type="primary">yidD</name>
    <name evidence="3" type="ORF">G3I74_12940</name>
</gene>
<dbReference type="GO" id="GO:0005886">
    <property type="term" value="C:plasma membrane"/>
    <property type="evidence" value="ECO:0007669"/>
    <property type="project" value="UniProtKB-SubCell"/>
</dbReference>
<dbReference type="Pfam" id="PF01809">
    <property type="entry name" value="YidD"/>
    <property type="match status" value="1"/>
</dbReference>
<evidence type="ECO:0000313" key="3">
    <source>
        <dbReference type="EMBL" id="NDY96636.1"/>
    </source>
</evidence>
<evidence type="ECO:0000256" key="2">
    <source>
        <dbReference type="SAM" id="MobiDB-lite"/>
    </source>
</evidence>
<dbReference type="EMBL" id="JAAGSC010000043">
    <property type="protein sequence ID" value="NDY96636.1"/>
    <property type="molecule type" value="Genomic_DNA"/>
</dbReference>
<evidence type="ECO:0000256" key="1">
    <source>
        <dbReference type="HAMAP-Rule" id="MF_00386"/>
    </source>
</evidence>
<feature type="region of interest" description="Disordered" evidence="2">
    <location>
        <begin position="66"/>
        <end position="91"/>
    </location>
</feature>
<proteinExistence type="inferred from homology"/>
<accession>A0A845V635</accession>
<dbReference type="SMART" id="SM01234">
    <property type="entry name" value="Haemolytic"/>
    <property type="match status" value="1"/>
</dbReference>
<dbReference type="Proteomes" id="UP000484885">
    <property type="component" value="Unassembled WGS sequence"/>
</dbReference>
<reference evidence="3 4" key="1">
    <citation type="submission" date="2020-02" db="EMBL/GenBank/DDBJ databases">
        <authorList>
            <person name="Zhang X.-Y."/>
        </authorList>
    </citation>
    <scope>NUCLEOTIDE SEQUENCE [LARGE SCALE GENOMIC DNA]</scope>
    <source>
        <strain evidence="3 4">C33</strain>
    </source>
</reference>
<protein>
    <recommendedName>
        <fullName evidence="1">Putative membrane protein insertion efficiency factor</fullName>
    </recommendedName>
</protein>
<sequence>MQRFLLALIRAYRYVLSPWIGGQCRFTPTCSVYARQAIELYGAGRGSWLAFKRILRCHPLCAGGHDPVPGTDPEPDHPAGTDETGNPSSRS</sequence>
<comment type="function">
    <text evidence="1">Could be involved in insertion of integral membrane proteins into the membrane.</text>
</comment>
<name>A0A845V635_9GAMM</name>
<keyword evidence="4" id="KW-1185">Reference proteome</keyword>
<dbReference type="AlphaFoldDB" id="A0A845V635"/>
<keyword evidence="1" id="KW-1003">Cell membrane</keyword>
<comment type="subcellular location">
    <subcellularLocation>
        <location evidence="1">Cell membrane</location>
        <topology evidence="1">Peripheral membrane protein</topology>
        <orientation evidence="1">Cytoplasmic side</orientation>
    </subcellularLocation>
</comment>
<dbReference type="HAMAP" id="MF_00386">
    <property type="entry name" value="UPF0161_YidD"/>
    <property type="match status" value="1"/>
</dbReference>
<comment type="caution">
    <text evidence="3">The sequence shown here is derived from an EMBL/GenBank/DDBJ whole genome shotgun (WGS) entry which is preliminary data.</text>
</comment>
<dbReference type="InterPro" id="IPR002696">
    <property type="entry name" value="Membr_insert_effic_factor_YidD"/>
</dbReference>
<dbReference type="PANTHER" id="PTHR33383:SF1">
    <property type="entry name" value="MEMBRANE PROTEIN INSERTION EFFICIENCY FACTOR-RELATED"/>
    <property type="match status" value="1"/>
</dbReference>
<dbReference type="PANTHER" id="PTHR33383">
    <property type="entry name" value="MEMBRANE PROTEIN INSERTION EFFICIENCY FACTOR-RELATED"/>
    <property type="match status" value="1"/>
</dbReference>
<keyword evidence="1" id="KW-0472">Membrane</keyword>
<evidence type="ECO:0000313" key="4">
    <source>
        <dbReference type="Proteomes" id="UP000484885"/>
    </source>
</evidence>